<comment type="caution">
    <text evidence="11">The sequence shown here is derived from an EMBL/GenBank/DDBJ whole genome shotgun (WGS) entry which is preliminary data.</text>
</comment>
<evidence type="ECO:0000256" key="7">
    <source>
        <dbReference type="ARBA" id="ARBA00048744"/>
    </source>
</evidence>
<keyword evidence="3 9" id="KW-0808">Transferase</keyword>
<evidence type="ECO:0000259" key="10">
    <source>
        <dbReference type="PROSITE" id="PS50102"/>
    </source>
</evidence>
<dbReference type="InterPro" id="IPR007855">
    <property type="entry name" value="RDRP"/>
</dbReference>
<accession>A0A9N8WNW6</accession>
<evidence type="ECO:0000256" key="1">
    <source>
        <dbReference type="ARBA" id="ARBA00005762"/>
    </source>
</evidence>
<evidence type="ECO:0000256" key="2">
    <source>
        <dbReference type="ARBA" id="ARBA00022484"/>
    </source>
</evidence>
<keyword evidence="2 9" id="KW-0696">RNA-directed RNA polymerase</keyword>
<dbReference type="PANTHER" id="PTHR23079:SF55">
    <property type="entry name" value="RNA-DIRECTED RNA POLYMERASE"/>
    <property type="match status" value="1"/>
</dbReference>
<keyword evidence="12" id="KW-1185">Reference proteome</keyword>
<dbReference type="Gene3D" id="3.30.70.330">
    <property type="match status" value="1"/>
</dbReference>
<evidence type="ECO:0000256" key="3">
    <source>
        <dbReference type="ARBA" id="ARBA00022679"/>
    </source>
</evidence>
<dbReference type="PROSITE" id="PS50102">
    <property type="entry name" value="RRM"/>
    <property type="match status" value="1"/>
</dbReference>
<keyword evidence="4 9" id="KW-0548">Nucleotidyltransferase</keyword>
<organism evidence="11 12">
    <name type="scientific">Acaulospora morrowiae</name>
    <dbReference type="NCBI Taxonomy" id="94023"/>
    <lineage>
        <taxon>Eukaryota</taxon>
        <taxon>Fungi</taxon>
        <taxon>Fungi incertae sedis</taxon>
        <taxon>Mucoromycota</taxon>
        <taxon>Glomeromycotina</taxon>
        <taxon>Glomeromycetes</taxon>
        <taxon>Diversisporales</taxon>
        <taxon>Acaulosporaceae</taxon>
        <taxon>Acaulospora</taxon>
    </lineage>
</organism>
<sequence>MNGYQLKELFVGNLPFFANAKNVADAIESYFLIESKRQCKVYRCELRKKGELTNKGFGFISLRPNDADDLLGLAQTTPNLLGRKLNIDEARNPRELDMESFFMEESKFQVASLELGNWAGQPPVTGGKKEKWTFANRWNYPHDELTLTVSESERSFFLDGFSDSNTDQKKRVRIPFNLLDGKKGILFDSREDGFSIYFSLKHPPMLYRKANFLELLSSQTRFLYESYVSEPFMRTLDWTGMLKVFGRSRVYRLVFKENVSEIKELLGNTTIRGIPKAIPRAKVIAKKASESLTYLSHVFETLPFMLSFKLECLLSYGIVTYDEIHDHHIVDRLIELVDQGKETIAWYALNQVATKHWDPSDEYYSQRPIDVFNVAIRNFRGEYSEWHPANPKISRRNTNRWAWVNHTIITPTSEYFDDPTYEPSNRILRQYDKHVDRFMRVSFRDEDLDRLFVSEKDRDLYRERIGSIMSNGFHVAGRHYEFLAFSSSQLREASCWFVSADGDFNADLIRSLMGDFRAPALYAARMGQCFSSTVATIELDEDQVEQIPDICNNGYNFSDGCGTISESLAKRVAKLYLGSRWKRDKEVPSVFQIRYGGTKGVVSVDRRLEEDVLCTRPSQIKFEAPISRNLEICKVMKNPLTGHLNRQMIIILESLGVPHKVFLELQETMKEDIDLMMKNEDKARDVVNRSVGSRECSHITRSILSMIDEGMMGTEEPYLIGLLECKRIYALKNLKYKARIMMPQAFLLFGILDETGILGPGEIFVQTSIVTSQNNTFSKIKEKVKRDHRVHVGKAVITRNPCLHPGDIQMVTAVNVPELSHLRNCVVFSMHGERPLPNCLSGGDLDGDEYFVCFDERIFFDGSEESMKYDPPGRKTLDRPVEISDLHEFFSDFMINNRLGQIANLHMAFADYEAEGVRCKECVYLANMHSKAVDFNKTGIPVTDTLPKIGEYPDFMGHGKKKSYQSKKILGKLYRRIELDQPDEDSLLGYEDNVEPMQEFLAKGFEYYMEEAVICRNTYNSEIKALMKRYDIDTEPEVITSNIISHNMNGRRGQDIRERVSETKAKASAWYMVTYGKENVDADNKRLLSFPWIVSDILLAIRSEKQRGDM</sequence>
<dbReference type="EMBL" id="CAJVPV010001205">
    <property type="protein sequence ID" value="CAG8489836.1"/>
    <property type="molecule type" value="Genomic_DNA"/>
</dbReference>
<dbReference type="AlphaFoldDB" id="A0A9N8WNW6"/>
<evidence type="ECO:0000256" key="6">
    <source>
        <dbReference type="ARBA" id="ARBA00023158"/>
    </source>
</evidence>
<evidence type="ECO:0000256" key="9">
    <source>
        <dbReference type="RuleBase" id="RU363098"/>
    </source>
</evidence>
<evidence type="ECO:0000256" key="8">
    <source>
        <dbReference type="PROSITE-ProRule" id="PRU00176"/>
    </source>
</evidence>
<dbReference type="EC" id="2.7.7.48" evidence="9"/>
<reference evidence="11" key="1">
    <citation type="submission" date="2021-06" db="EMBL/GenBank/DDBJ databases">
        <authorList>
            <person name="Kallberg Y."/>
            <person name="Tangrot J."/>
            <person name="Rosling A."/>
        </authorList>
    </citation>
    <scope>NUCLEOTIDE SEQUENCE</scope>
    <source>
        <strain evidence="11">CL551</strain>
    </source>
</reference>
<dbReference type="InterPro" id="IPR012677">
    <property type="entry name" value="Nucleotide-bd_a/b_plait_sf"/>
</dbReference>
<dbReference type="Pfam" id="PF26253">
    <property type="entry name" value="RdRP_head"/>
    <property type="match status" value="1"/>
</dbReference>
<dbReference type="InterPro" id="IPR058752">
    <property type="entry name" value="RDRP_C_head"/>
</dbReference>
<dbReference type="GO" id="GO:0030422">
    <property type="term" value="P:siRNA processing"/>
    <property type="evidence" value="ECO:0007669"/>
    <property type="project" value="TreeGrafter"/>
</dbReference>
<protein>
    <recommendedName>
        <fullName evidence="9">RNA-dependent RNA polymerase</fullName>
        <ecNumber evidence="9">2.7.7.48</ecNumber>
    </recommendedName>
</protein>
<evidence type="ECO:0000256" key="4">
    <source>
        <dbReference type="ARBA" id="ARBA00022695"/>
    </source>
</evidence>
<dbReference type="Proteomes" id="UP000789342">
    <property type="component" value="Unassembled WGS sequence"/>
</dbReference>
<dbReference type="GO" id="GO:0003968">
    <property type="term" value="F:RNA-directed RNA polymerase activity"/>
    <property type="evidence" value="ECO:0007669"/>
    <property type="project" value="UniProtKB-KW"/>
</dbReference>
<evidence type="ECO:0000256" key="5">
    <source>
        <dbReference type="ARBA" id="ARBA00022884"/>
    </source>
</evidence>
<dbReference type="InterPro" id="IPR057596">
    <property type="entry name" value="RDRP_core"/>
</dbReference>
<feature type="domain" description="RRM" evidence="10">
    <location>
        <begin position="7"/>
        <end position="92"/>
    </location>
</feature>
<evidence type="ECO:0000313" key="12">
    <source>
        <dbReference type="Proteomes" id="UP000789342"/>
    </source>
</evidence>
<keyword evidence="5 8" id="KW-0694">RNA-binding</keyword>
<proteinExistence type="inferred from homology"/>
<dbReference type="InterPro" id="IPR000504">
    <property type="entry name" value="RRM_dom"/>
</dbReference>
<dbReference type="GO" id="GO:0003723">
    <property type="term" value="F:RNA binding"/>
    <property type="evidence" value="ECO:0007669"/>
    <property type="project" value="UniProtKB-UniRule"/>
</dbReference>
<dbReference type="GO" id="GO:0031380">
    <property type="term" value="C:nuclear RNA-directed RNA polymerase complex"/>
    <property type="evidence" value="ECO:0007669"/>
    <property type="project" value="TreeGrafter"/>
</dbReference>
<name>A0A9N8WNW6_9GLOM</name>
<dbReference type="PANTHER" id="PTHR23079">
    <property type="entry name" value="RNA-DEPENDENT RNA POLYMERASE"/>
    <property type="match status" value="1"/>
</dbReference>
<gene>
    <name evidence="11" type="ORF">AMORRO_LOCUS2724</name>
</gene>
<dbReference type="OrthoDB" id="6513042at2759"/>
<keyword evidence="6" id="KW-0943">RNA-mediated gene silencing</keyword>
<comment type="catalytic activity">
    <reaction evidence="7 9">
        <text>RNA(n) + a ribonucleoside 5'-triphosphate = RNA(n+1) + diphosphate</text>
        <dbReference type="Rhea" id="RHEA:21248"/>
        <dbReference type="Rhea" id="RHEA-COMP:14527"/>
        <dbReference type="Rhea" id="RHEA-COMP:17342"/>
        <dbReference type="ChEBI" id="CHEBI:33019"/>
        <dbReference type="ChEBI" id="CHEBI:61557"/>
        <dbReference type="ChEBI" id="CHEBI:140395"/>
        <dbReference type="EC" id="2.7.7.48"/>
    </reaction>
</comment>
<evidence type="ECO:0000313" key="11">
    <source>
        <dbReference type="EMBL" id="CAG8489836.1"/>
    </source>
</evidence>
<comment type="similarity">
    <text evidence="1 9">Belongs to the RdRP family.</text>
</comment>
<dbReference type="Pfam" id="PF05183">
    <property type="entry name" value="RdRP"/>
    <property type="match status" value="1"/>
</dbReference>